<organism evidence="5 6">
    <name type="scientific">Cryoendolithus antarcticus</name>
    <dbReference type="NCBI Taxonomy" id="1507870"/>
    <lineage>
        <taxon>Eukaryota</taxon>
        <taxon>Fungi</taxon>
        <taxon>Dikarya</taxon>
        <taxon>Ascomycota</taxon>
        <taxon>Pezizomycotina</taxon>
        <taxon>Dothideomycetes</taxon>
        <taxon>Dothideomycetidae</taxon>
        <taxon>Cladosporiales</taxon>
        <taxon>Cladosporiaceae</taxon>
        <taxon>Cryoendolithus</taxon>
    </lineage>
</organism>
<dbReference type="GO" id="GO:0008080">
    <property type="term" value="F:N-acetyltransferase activity"/>
    <property type="evidence" value="ECO:0007669"/>
    <property type="project" value="InterPro"/>
</dbReference>
<dbReference type="Proteomes" id="UP000192596">
    <property type="component" value="Unassembled WGS sequence"/>
</dbReference>
<keyword evidence="6" id="KW-1185">Reference proteome</keyword>
<dbReference type="Gene3D" id="3.40.630.30">
    <property type="match status" value="1"/>
</dbReference>
<dbReference type="InterPro" id="IPR016181">
    <property type="entry name" value="Acyl_CoA_acyltransferase"/>
</dbReference>
<evidence type="ECO:0000259" key="4">
    <source>
        <dbReference type="Pfam" id="PF13302"/>
    </source>
</evidence>
<keyword evidence="3" id="KW-0012">Acyltransferase</keyword>
<dbReference type="InterPro" id="IPR000182">
    <property type="entry name" value="GNAT_dom"/>
</dbReference>
<keyword evidence="2" id="KW-0808">Transferase</keyword>
<evidence type="ECO:0000256" key="1">
    <source>
        <dbReference type="ARBA" id="ARBA00009342"/>
    </source>
</evidence>
<dbReference type="PANTHER" id="PTHR13256:SF16">
    <property type="entry name" value="ALPHA_BETA-TUBULIN-N-ACETYLTRANSFERASE 9"/>
    <property type="match status" value="1"/>
</dbReference>
<protein>
    <recommendedName>
        <fullName evidence="4">N-acetyltransferase domain-containing protein</fullName>
    </recommendedName>
</protein>
<evidence type="ECO:0000256" key="3">
    <source>
        <dbReference type="ARBA" id="ARBA00023315"/>
    </source>
</evidence>
<dbReference type="OrthoDB" id="5043642at2759"/>
<dbReference type="Pfam" id="PF13302">
    <property type="entry name" value="Acetyltransf_3"/>
    <property type="match status" value="1"/>
</dbReference>
<dbReference type="InParanoid" id="A0A1V8TCX3"/>
<dbReference type="InterPro" id="IPR039135">
    <property type="entry name" value="NAT9-like"/>
</dbReference>
<dbReference type="EMBL" id="NAJO01000011">
    <property type="protein sequence ID" value="OQO09101.1"/>
    <property type="molecule type" value="Genomic_DNA"/>
</dbReference>
<proteinExistence type="inferred from homology"/>
<comment type="similarity">
    <text evidence="1">Belongs to the acetyltransferase family. GNAT subfamily.</text>
</comment>
<sequence length="197" mass="22376">MQQSWRQDHDKLTFIICLPLPESARQLSNIRAGEFDGPEQMIGDVNLFLSEFESDDDEGSKGNEEIFRGLVGELEIMIPSPSHQRKGYARTALQIFIHYILTHWRKLAAEYAGGTDEGTAKHVRKLEYLRVKIGETNVASVKLFEGLEFEQHGAVSYFKEVELRWKPDVQQLQAGKGYETARDMTYDDECSEADGSG</sequence>
<evidence type="ECO:0000313" key="6">
    <source>
        <dbReference type="Proteomes" id="UP000192596"/>
    </source>
</evidence>
<name>A0A1V8TCX3_9PEZI</name>
<evidence type="ECO:0000313" key="5">
    <source>
        <dbReference type="EMBL" id="OQO09101.1"/>
    </source>
</evidence>
<feature type="domain" description="N-acetyltransferase" evidence="4">
    <location>
        <begin position="38"/>
        <end position="149"/>
    </location>
</feature>
<dbReference type="PANTHER" id="PTHR13256">
    <property type="entry name" value="N-ACETYLTRANSFERASE 9"/>
    <property type="match status" value="1"/>
</dbReference>
<dbReference type="AlphaFoldDB" id="A0A1V8TCX3"/>
<comment type="caution">
    <text evidence="5">The sequence shown here is derived from an EMBL/GenBank/DDBJ whole genome shotgun (WGS) entry which is preliminary data.</text>
</comment>
<dbReference type="SUPFAM" id="SSF55729">
    <property type="entry name" value="Acyl-CoA N-acyltransferases (Nat)"/>
    <property type="match status" value="1"/>
</dbReference>
<reference evidence="6" key="1">
    <citation type="submission" date="2017-03" db="EMBL/GenBank/DDBJ databases">
        <title>Genomes of endolithic fungi from Antarctica.</title>
        <authorList>
            <person name="Coleine C."/>
            <person name="Masonjones S."/>
            <person name="Stajich J.E."/>
        </authorList>
    </citation>
    <scope>NUCLEOTIDE SEQUENCE [LARGE SCALE GENOMIC DNA]</scope>
    <source>
        <strain evidence="6">CCFEE 5527</strain>
    </source>
</reference>
<accession>A0A1V8TCX3</accession>
<evidence type="ECO:0000256" key="2">
    <source>
        <dbReference type="ARBA" id="ARBA00022679"/>
    </source>
</evidence>
<gene>
    <name evidence="5" type="ORF">B0A48_05992</name>
</gene>